<keyword evidence="2" id="KW-1185">Reference proteome</keyword>
<comment type="caution">
    <text evidence="1">The sequence shown here is derived from an EMBL/GenBank/DDBJ whole genome shotgun (WGS) entry which is preliminary data.</text>
</comment>
<protein>
    <submittedName>
        <fullName evidence="1">Uncharacterized protein</fullName>
    </submittedName>
</protein>
<dbReference type="Proteomes" id="UP000614601">
    <property type="component" value="Unassembled WGS sequence"/>
</dbReference>
<organism evidence="1 2">
    <name type="scientific">Bursaphelenchus okinawaensis</name>
    <dbReference type="NCBI Taxonomy" id="465554"/>
    <lineage>
        <taxon>Eukaryota</taxon>
        <taxon>Metazoa</taxon>
        <taxon>Ecdysozoa</taxon>
        <taxon>Nematoda</taxon>
        <taxon>Chromadorea</taxon>
        <taxon>Rhabditida</taxon>
        <taxon>Tylenchina</taxon>
        <taxon>Tylenchomorpha</taxon>
        <taxon>Aphelenchoidea</taxon>
        <taxon>Aphelenchoididae</taxon>
        <taxon>Bursaphelenchus</taxon>
    </lineage>
</organism>
<evidence type="ECO:0000313" key="2">
    <source>
        <dbReference type="Proteomes" id="UP000614601"/>
    </source>
</evidence>
<dbReference type="EMBL" id="CAJFDH010000001">
    <property type="protein sequence ID" value="CAD5205956.1"/>
    <property type="molecule type" value="Genomic_DNA"/>
</dbReference>
<dbReference type="EMBL" id="CAJFCW020000001">
    <property type="protein sequence ID" value="CAG9079964.1"/>
    <property type="molecule type" value="Genomic_DNA"/>
</dbReference>
<proteinExistence type="predicted"/>
<evidence type="ECO:0000313" key="1">
    <source>
        <dbReference type="EMBL" id="CAD5205956.1"/>
    </source>
</evidence>
<sequence>MLKLNSFCCSLREEMLCFIKNSSNCNWAQSTKSAPKSFVVVIPPELPGFAKRRKAPSWPLQLLVAEQERMLHDELEKDEAERLAEIVASHEEEDEGVVADYAEEDEGVVADDEVGDEQKESGLVINFGRVKFLEM</sequence>
<dbReference type="Proteomes" id="UP000783686">
    <property type="component" value="Unassembled WGS sequence"/>
</dbReference>
<accession>A0A811JRK1</accession>
<reference evidence="1" key="1">
    <citation type="submission" date="2020-09" db="EMBL/GenBank/DDBJ databases">
        <authorList>
            <person name="Kikuchi T."/>
        </authorList>
    </citation>
    <scope>NUCLEOTIDE SEQUENCE</scope>
    <source>
        <strain evidence="1">SH1</strain>
    </source>
</reference>
<name>A0A811JRK1_9BILA</name>
<gene>
    <name evidence="1" type="ORF">BOKJ2_LOCUS640</name>
</gene>
<dbReference type="AlphaFoldDB" id="A0A811JRK1"/>